<keyword evidence="4" id="KW-0378">Hydrolase</keyword>
<evidence type="ECO:0000256" key="7">
    <source>
        <dbReference type="SAM" id="SignalP"/>
    </source>
</evidence>
<keyword evidence="5" id="KW-0788">Thiol protease</keyword>
<evidence type="ECO:0000259" key="8">
    <source>
        <dbReference type="Pfam" id="PF13734"/>
    </source>
</evidence>
<name>A0A9D9NJT2_9BACT</name>
<evidence type="ECO:0000313" key="10">
    <source>
        <dbReference type="Proteomes" id="UP000823598"/>
    </source>
</evidence>
<evidence type="ECO:0000313" key="9">
    <source>
        <dbReference type="EMBL" id="MBO8475683.1"/>
    </source>
</evidence>
<evidence type="ECO:0000256" key="1">
    <source>
        <dbReference type="ARBA" id="ARBA00009693"/>
    </source>
</evidence>
<keyword evidence="3 7" id="KW-0732">Signal</keyword>
<reference evidence="9" key="1">
    <citation type="submission" date="2020-10" db="EMBL/GenBank/DDBJ databases">
        <authorList>
            <person name="Gilroy R."/>
        </authorList>
    </citation>
    <scope>NUCLEOTIDE SEQUENCE</scope>
    <source>
        <strain evidence="9">6919</strain>
    </source>
</reference>
<comment type="similarity">
    <text evidence="1">Belongs to the peptidase C10 family.</text>
</comment>
<dbReference type="GO" id="GO:0006508">
    <property type="term" value="P:proteolysis"/>
    <property type="evidence" value="ECO:0007669"/>
    <property type="project" value="UniProtKB-KW"/>
</dbReference>
<dbReference type="InterPro" id="IPR038765">
    <property type="entry name" value="Papain-like_cys_pep_sf"/>
</dbReference>
<evidence type="ECO:0000256" key="6">
    <source>
        <dbReference type="PIRSR" id="PIRSR600200-1"/>
    </source>
</evidence>
<dbReference type="EMBL" id="JADIMC010000019">
    <property type="protein sequence ID" value="MBO8475683.1"/>
    <property type="molecule type" value="Genomic_DNA"/>
</dbReference>
<feature type="chain" id="PRO_5038630784" evidence="7">
    <location>
        <begin position="22"/>
        <end position="701"/>
    </location>
</feature>
<dbReference type="Proteomes" id="UP000823598">
    <property type="component" value="Unassembled WGS sequence"/>
</dbReference>
<dbReference type="PRINTS" id="PR00797">
    <property type="entry name" value="STREPTOPAIN"/>
</dbReference>
<dbReference type="AlphaFoldDB" id="A0A9D9NJT2"/>
<feature type="signal peptide" evidence="7">
    <location>
        <begin position="1"/>
        <end position="21"/>
    </location>
</feature>
<sequence length="701" mass="77945">MGIKKTLLLLAAAVVLPGNLAARHISRAEAAAVAAKYAVLSGQESGTLKYAQPSDARYYVFDTEGGGFVIVSGDSEMTELVAYSDESRFDSGNKNMMSWLGAYSDYVEKVRKGEAKPYKKALTEGTVVIAPLVTAKWGQMEPFNNLCPFDRVYQQNTMAGCVAISMAQIFHKWKWPASSVGTHTYVHDDYGELTFNGRVYFWPDMLDEYMSYYDSDGTLVHEYTDEEADEVAKLALDCGYVVDMEYGVDGSGANDYDIAYAIAEHFRFNTGLYYRDAMTDDDFREILYSELDELRPVSFGGDSMQGGHQFVVDGYDSNGFVHINWGWNGTADGYFDIDFMCPDIAGGDASMNFNYHQSFVTIDHTYDTPVVTTQRYLWMLADEIYSAYGRRVGYRLSANEVALDGSFDVECHSINNLNSVEYNGEIALAVFDTDDNLLFVDEDNAFKISALGANRYLDIDHKAPVITADGLLSGLENGSYTLRAVSREDGRDYWQRLVSDEKISVQVNDGTATLYTPTYAVSIDEIAISGTPEYDEFIDITVSITNKSDNADVGVLKWALLNPSGKIVKEGSEGMEFDENGKYVMTLNEYINEFIYEEDGEYTLWLREFTGSDGRRFDMEGETEVTFIVEDKSGVKAVTGKGIHITTDGHTVKITGTDATAEVFDISGRTITTTTEREFSISETGIYIVKAGSRIAKIAIR</sequence>
<evidence type="ECO:0000256" key="4">
    <source>
        <dbReference type="ARBA" id="ARBA00022801"/>
    </source>
</evidence>
<evidence type="ECO:0000256" key="3">
    <source>
        <dbReference type="ARBA" id="ARBA00022729"/>
    </source>
</evidence>
<dbReference type="Gene3D" id="3.90.70.50">
    <property type="entry name" value="Peptidase C10, streptopain"/>
    <property type="match status" value="1"/>
</dbReference>
<dbReference type="InterPro" id="IPR025896">
    <property type="entry name" value="Spi_Prtas-inh"/>
</dbReference>
<evidence type="ECO:0000256" key="2">
    <source>
        <dbReference type="ARBA" id="ARBA00022670"/>
    </source>
</evidence>
<proteinExistence type="inferred from homology"/>
<feature type="domain" description="Spi protease inhibitor" evidence="8">
    <location>
        <begin position="30"/>
        <end position="105"/>
    </location>
</feature>
<evidence type="ECO:0000256" key="5">
    <source>
        <dbReference type="ARBA" id="ARBA00022807"/>
    </source>
</evidence>
<comment type="caution">
    <text evidence="9">The sequence shown here is derived from an EMBL/GenBank/DDBJ whole genome shotgun (WGS) entry which is preliminary data.</text>
</comment>
<dbReference type="Pfam" id="PF01640">
    <property type="entry name" value="Peptidase_C10"/>
    <property type="match status" value="1"/>
</dbReference>
<feature type="active site" description="Nucleophile" evidence="6">
    <location>
        <position position="161"/>
    </location>
</feature>
<gene>
    <name evidence="9" type="ORF">IAB88_01660</name>
</gene>
<dbReference type="SUPFAM" id="SSF54001">
    <property type="entry name" value="Cysteine proteinases"/>
    <property type="match status" value="1"/>
</dbReference>
<dbReference type="InterPro" id="IPR000200">
    <property type="entry name" value="Peptidase_C10"/>
</dbReference>
<organism evidence="9 10">
    <name type="scientific">Candidatus Limisoma faecipullorum</name>
    <dbReference type="NCBI Taxonomy" id="2840854"/>
    <lineage>
        <taxon>Bacteria</taxon>
        <taxon>Pseudomonadati</taxon>
        <taxon>Bacteroidota</taxon>
        <taxon>Bacteroidia</taxon>
        <taxon>Bacteroidales</taxon>
        <taxon>Candidatus Limisoma</taxon>
    </lineage>
</organism>
<dbReference type="InterPro" id="IPR044934">
    <property type="entry name" value="Streptopain_sf"/>
</dbReference>
<reference evidence="9" key="2">
    <citation type="journal article" date="2021" name="PeerJ">
        <title>Extensive microbial diversity within the chicken gut microbiome revealed by metagenomics and culture.</title>
        <authorList>
            <person name="Gilroy R."/>
            <person name="Ravi A."/>
            <person name="Getino M."/>
            <person name="Pursley I."/>
            <person name="Horton D.L."/>
            <person name="Alikhan N.F."/>
            <person name="Baker D."/>
            <person name="Gharbi K."/>
            <person name="Hall N."/>
            <person name="Watson M."/>
            <person name="Adriaenssens E.M."/>
            <person name="Foster-Nyarko E."/>
            <person name="Jarju S."/>
            <person name="Secka A."/>
            <person name="Antonio M."/>
            <person name="Oren A."/>
            <person name="Chaudhuri R.R."/>
            <person name="La Ragione R."/>
            <person name="Hildebrand F."/>
            <person name="Pallen M.J."/>
        </authorList>
    </citation>
    <scope>NUCLEOTIDE SEQUENCE</scope>
    <source>
        <strain evidence="9">6919</strain>
    </source>
</reference>
<dbReference type="Pfam" id="PF13734">
    <property type="entry name" value="Inhibitor_I69"/>
    <property type="match status" value="1"/>
</dbReference>
<keyword evidence="2" id="KW-0645">Protease</keyword>
<dbReference type="GO" id="GO:0008234">
    <property type="term" value="F:cysteine-type peptidase activity"/>
    <property type="evidence" value="ECO:0007669"/>
    <property type="project" value="UniProtKB-KW"/>
</dbReference>
<accession>A0A9D9NJT2</accession>
<feature type="active site" description="Proton acceptor" evidence="6">
    <location>
        <position position="308"/>
    </location>
</feature>
<protein>
    <submittedName>
        <fullName evidence="9">C10 family peptidase</fullName>
    </submittedName>
</protein>